<reference evidence="3 4" key="1">
    <citation type="submission" date="2014-04" db="EMBL/GenBank/DDBJ databases">
        <authorList>
            <consortium name="DOE Joint Genome Institute"/>
            <person name="Kuo A."/>
            <person name="Zuccaro A."/>
            <person name="Kohler A."/>
            <person name="Nagy L.G."/>
            <person name="Floudas D."/>
            <person name="Copeland A."/>
            <person name="Barry K.W."/>
            <person name="Cichocki N."/>
            <person name="Veneault-Fourrey C."/>
            <person name="LaButti K."/>
            <person name="Lindquist E.A."/>
            <person name="Lipzen A."/>
            <person name="Lundell T."/>
            <person name="Morin E."/>
            <person name="Murat C."/>
            <person name="Sun H."/>
            <person name="Tunlid A."/>
            <person name="Henrissat B."/>
            <person name="Grigoriev I.V."/>
            <person name="Hibbett D.S."/>
            <person name="Martin F."/>
            <person name="Nordberg H.P."/>
            <person name="Cantor M.N."/>
            <person name="Hua S.X."/>
        </authorList>
    </citation>
    <scope>NUCLEOTIDE SEQUENCE [LARGE SCALE GENOMIC DNA]</scope>
    <source>
        <strain evidence="3 4">MAFF 305830</strain>
    </source>
</reference>
<accession>A0A0C3B648</accession>
<dbReference type="Proteomes" id="UP000054097">
    <property type="component" value="Unassembled WGS sequence"/>
</dbReference>
<feature type="non-terminal residue" evidence="3">
    <location>
        <position position="168"/>
    </location>
</feature>
<proteinExistence type="predicted"/>
<dbReference type="SUPFAM" id="SSF52540">
    <property type="entry name" value="P-loop containing nucleoside triphosphate hydrolases"/>
    <property type="match status" value="1"/>
</dbReference>
<evidence type="ECO:0000259" key="2">
    <source>
        <dbReference type="Pfam" id="PF24883"/>
    </source>
</evidence>
<dbReference type="Pfam" id="PF24883">
    <property type="entry name" value="NPHP3_N"/>
    <property type="match status" value="1"/>
</dbReference>
<dbReference type="EMBL" id="KN824280">
    <property type="protein sequence ID" value="KIM32310.1"/>
    <property type="molecule type" value="Genomic_DNA"/>
</dbReference>
<dbReference type="STRING" id="933852.A0A0C3B648"/>
<sequence>MPGIGKTAIAHSICRQLHERKQLGGSFFCRRDDPALSETKSVLPTLIYRLAEIFEPYRNLVVQALQEDPQLTPNLASGEFFLSALQSLEAHSLRTLVLIIDALDECGDLATRKQLLEYLLKACQRNKWLKIIVISRPENDIRSFFDANGISGRDLGQDDHSRTDIRHF</sequence>
<dbReference type="InterPro" id="IPR027417">
    <property type="entry name" value="P-loop_NTPase"/>
</dbReference>
<gene>
    <name evidence="3" type="ORF">M408DRAFT_63050</name>
</gene>
<dbReference type="PANTHER" id="PTHR10039:SF14">
    <property type="entry name" value="NACHT DOMAIN-CONTAINING PROTEIN"/>
    <property type="match status" value="1"/>
</dbReference>
<dbReference type="AlphaFoldDB" id="A0A0C3B648"/>
<evidence type="ECO:0000313" key="4">
    <source>
        <dbReference type="Proteomes" id="UP000054097"/>
    </source>
</evidence>
<dbReference type="HOGENOM" id="CLU_000288_6_8_1"/>
<reference evidence="4" key="2">
    <citation type="submission" date="2015-01" db="EMBL/GenBank/DDBJ databases">
        <title>Evolutionary Origins and Diversification of the Mycorrhizal Mutualists.</title>
        <authorList>
            <consortium name="DOE Joint Genome Institute"/>
            <consortium name="Mycorrhizal Genomics Consortium"/>
            <person name="Kohler A."/>
            <person name="Kuo A."/>
            <person name="Nagy L.G."/>
            <person name="Floudas D."/>
            <person name="Copeland A."/>
            <person name="Barry K.W."/>
            <person name="Cichocki N."/>
            <person name="Veneault-Fourrey C."/>
            <person name="LaButti K."/>
            <person name="Lindquist E.A."/>
            <person name="Lipzen A."/>
            <person name="Lundell T."/>
            <person name="Morin E."/>
            <person name="Murat C."/>
            <person name="Riley R."/>
            <person name="Ohm R."/>
            <person name="Sun H."/>
            <person name="Tunlid A."/>
            <person name="Henrissat B."/>
            <person name="Grigoriev I.V."/>
            <person name="Hibbett D.S."/>
            <person name="Martin F."/>
        </authorList>
    </citation>
    <scope>NUCLEOTIDE SEQUENCE [LARGE SCALE GENOMIC DNA]</scope>
    <source>
        <strain evidence="4">MAFF 305830</strain>
    </source>
</reference>
<evidence type="ECO:0000256" key="1">
    <source>
        <dbReference type="ARBA" id="ARBA00022737"/>
    </source>
</evidence>
<keyword evidence="1" id="KW-0677">Repeat</keyword>
<dbReference type="Gene3D" id="3.40.50.300">
    <property type="entry name" value="P-loop containing nucleotide triphosphate hydrolases"/>
    <property type="match status" value="1"/>
</dbReference>
<keyword evidence="4" id="KW-1185">Reference proteome</keyword>
<protein>
    <recommendedName>
        <fullName evidence="2">Nephrocystin 3-like N-terminal domain-containing protein</fullName>
    </recommendedName>
</protein>
<evidence type="ECO:0000313" key="3">
    <source>
        <dbReference type="EMBL" id="KIM32310.1"/>
    </source>
</evidence>
<name>A0A0C3B648_SERVB</name>
<dbReference type="OrthoDB" id="5967843at2759"/>
<dbReference type="InterPro" id="IPR056884">
    <property type="entry name" value="NPHP3-like_N"/>
</dbReference>
<dbReference type="PANTHER" id="PTHR10039">
    <property type="entry name" value="AMELOGENIN"/>
    <property type="match status" value="1"/>
</dbReference>
<feature type="domain" description="Nephrocystin 3-like N-terminal" evidence="2">
    <location>
        <begin position="1"/>
        <end position="136"/>
    </location>
</feature>
<organism evidence="3 4">
    <name type="scientific">Serendipita vermifera MAFF 305830</name>
    <dbReference type="NCBI Taxonomy" id="933852"/>
    <lineage>
        <taxon>Eukaryota</taxon>
        <taxon>Fungi</taxon>
        <taxon>Dikarya</taxon>
        <taxon>Basidiomycota</taxon>
        <taxon>Agaricomycotina</taxon>
        <taxon>Agaricomycetes</taxon>
        <taxon>Sebacinales</taxon>
        <taxon>Serendipitaceae</taxon>
        <taxon>Serendipita</taxon>
    </lineage>
</organism>